<evidence type="ECO:0000256" key="1">
    <source>
        <dbReference type="SAM" id="MobiDB-lite"/>
    </source>
</evidence>
<proteinExistence type="predicted"/>
<dbReference type="Proteomes" id="UP001432039">
    <property type="component" value="Chromosome"/>
</dbReference>
<keyword evidence="3" id="KW-1185">Reference proteome</keyword>
<sequence length="560" mass="62161">MIYDLLAGSWTYRSFINRPDILPDLDPEHIVKDDVGKWARYLFGQGVMTFHPTVTGALTGLFEMGTEESPLDMHLNGKIEDRDGVTWIKWNAHGAPETPSDGWLYEYSGYYTSKWPDGRRQVDAIVGSVVRSQTHDDLKPNQTADRTAPAGSVASFVMVRPAFVEARDVIPLPPEMLEMMGSRAHRLHHAIWHGLRDNWAAPSDGEISESDKAEITELGWAPPHPNQRPTRGTVDLREPDNGAGEDFLYMHRQMVQHVRELLSGLGLPVIQAWKSIPSPNRQSRNGDGFSVPPAWDTGDGEFGFKSLATIKSDEYWQSRMTFLDRRFKDPAYLATLSLDQLGAKIEWLIHNQLHIRWCSLPTDPENALTPLPAGRPSTDTSDKWIKATRSGKPFYYDNLNDTFSSHVHPVFWRLHGWVDDRIEDWYAAHAAAHMGQVTRKAVGGVPWFAKGPWVGVETPWVGPAPAAHEPCEHEHGGHEHGGHEHGGHEGGGHEHGGHEHGGQEHGGHEGGGHPEYDVDVMQRVYDLIFKPATATVAAVSGATATRSVQFTGKIIGTGTP</sequence>
<evidence type="ECO:0008006" key="4">
    <source>
        <dbReference type="Google" id="ProtNLM"/>
    </source>
</evidence>
<accession>A0ABZ1T9R6</accession>
<gene>
    <name evidence="2" type="ORF">OG517_10070</name>
</gene>
<dbReference type="RefSeq" id="WP_328961183.1">
    <property type="nucleotide sequence ID" value="NZ_CP108090.1"/>
</dbReference>
<dbReference type="EMBL" id="CP108090">
    <property type="protein sequence ID" value="WUQ11753.1"/>
    <property type="molecule type" value="Genomic_DNA"/>
</dbReference>
<organism evidence="2 3">
    <name type="scientific">Streptomyces virginiae</name>
    <name type="common">Streptomyces cinnamonensis</name>
    <dbReference type="NCBI Taxonomy" id="1961"/>
    <lineage>
        <taxon>Bacteria</taxon>
        <taxon>Bacillati</taxon>
        <taxon>Actinomycetota</taxon>
        <taxon>Actinomycetes</taxon>
        <taxon>Kitasatosporales</taxon>
        <taxon>Streptomycetaceae</taxon>
        <taxon>Streptomyces</taxon>
    </lineage>
</organism>
<feature type="region of interest" description="Disordered" evidence="1">
    <location>
        <begin position="460"/>
        <end position="516"/>
    </location>
</feature>
<reference evidence="2" key="1">
    <citation type="submission" date="2022-10" db="EMBL/GenBank/DDBJ databases">
        <title>The complete genomes of actinobacterial strains from the NBC collection.</title>
        <authorList>
            <person name="Joergensen T.S."/>
            <person name="Alvarez Arevalo M."/>
            <person name="Sterndorff E.B."/>
            <person name="Faurdal D."/>
            <person name="Vuksanovic O."/>
            <person name="Mourched A.-S."/>
            <person name="Charusanti P."/>
            <person name="Shaw S."/>
            <person name="Blin K."/>
            <person name="Weber T."/>
        </authorList>
    </citation>
    <scope>NUCLEOTIDE SEQUENCE</scope>
    <source>
        <strain evidence="2">NBC_00248</strain>
    </source>
</reference>
<protein>
    <recommendedName>
        <fullName evidence="4">Tyrosinase copper-binding domain-containing protein</fullName>
    </recommendedName>
</protein>
<evidence type="ECO:0000313" key="3">
    <source>
        <dbReference type="Proteomes" id="UP001432039"/>
    </source>
</evidence>
<feature type="compositionally biased region" description="Basic and acidic residues" evidence="1">
    <location>
        <begin position="469"/>
        <end position="516"/>
    </location>
</feature>
<name>A0ABZ1T9R6_STRVG</name>
<evidence type="ECO:0000313" key="2">
    <source>
        <dbReference type="EMBL" id="WUQ11753.1"/>
    </source>
</evidence>